<dbReference type="GO" id="GO:0009098">
    <property type="term" value="P:L-leucine biosynthetic process"/>
    <property type="evidence" value="ECO:0007669"/>
    <property type="project" value="UniProtKB-UniRule"/>
</dbReference>
<feature type="region of interest" description="Regulatory domain" evidence="10">
    <location>
        <begin position="449"/>
        <end position="560"/>
    </location>
</feature>
<evidence type="ECO:0000256" key="1">
    <source>
        <dbReference type="ARBA" id="ARBA00000064"/>
    </source>
</evidence>
<keyword evidence="9 10" id="KW-0100">Branched-chain amino acid biosynthesis</keyword>
<dbReference type="SUPFAM" id="SSF89000">
    <property type="entry name" value="post-HMGL domain-like"/>
    <property type="match status" value="1"/>
</dbReference>
<evidence type="ECO:0000313" key="13">
    <source>
        <dbReference type="Proteomes" id="UP000237684"/>
    </source>
</evidence>
<keyword evidence="8 10" id="KW-0479">Metal-binding</keyword>
<evidence type="ECO:0000313" key="12">
    <source>
        <dbReference type="EMBL" id="PQV64481.1"/>
    </source>
</evidence>
<comment type="subcellular location">
    <subcellularLocation>
        <location evidence="10">Cytoplasm</location>
    </subcellularLocation>
</comment>
<dbReference type="Proteomes" id="UP000237684">
    <property type="component" value="Unassembled WGS sequence"/>
</dbReference>
<comment type="pathway">
    <text evidence="2 10">Amino-acid biosynthesis; L-leucine biosynthesis; L-leucine from 3-methyl-2-oxobutanoate: step 1/4.</text>
</comment>
<dbReference type="Pfam" id="PF00682">
    <property type="entry name" value="HMGL-like"/>
    <property type="match status" value="1"/>
</dbReference>
<evidence type="ECO:0000259" key="11">
    <source>
        <dbReference type="PROSITE" id="PS50991"/>
    </source>
</evidence>
<dbReference type="InterPro" id="IPR039371">
    <property type="entry name" value="LeuA_N_DRE-TIM"/>
</dbReference>
<dbReference type="GO" id="GO:0000287">
    <property type="term" value="F:magnesium ion binding"/>
    <property type="evidence" value="ECO:0007669"/>
    <property type="project" value="UniProtKB-UniRule"/>
</dbReference>
<dbReference type="Pfam" id="PF08502">
    <property type="entry name" value="LeuA_dimer"/>
    <property type="match status" value="1"/>
</dbReference>
<dbReference type="PANTHER" id="PTHR46911:SF1">
    <property type="entry name" value="2-ISOPROPYLMALATE SYNTHASE"/>
    <property type="match status" value="1"/>
</dbReference>
<dbReference type="InterPro" id="IPR002034">
    <property type="entry name" value="AIPM/Hcit_synth_CS"/>
</dbReference>
<evidence type="ECO:0000256" key="10">
    <source>
        <dbReference type="HAMAP-Rule" id="MF_00572"/>
    </source>
</evidence>
<keyword evidence="10" id="KW-0963">Cytoplasm</keyword>
<dbReference type="SUPFAM" id="SSF110921">
    <property type="entry name" value="2-isopropylmalate synthase LeuA, allosteric (dimerisation) domain"/>
    <property type="match status" value="1"/>
</dbReference>
<feature type="domain" description="Pyruvate carboxyltransferase" evidence="11">
    <location>
        <begin position="43"/>
        <end position="317"/>
    </location>
</feature>
<keyword evidence="5 10" id="KW-0432">Leucine biosynthesis</keyword>
<dbReference type="CDD" id="cd07942">
    <property type="entry name" value="DRE_TIM_LeuA"/>
    <property type="match status" value="1"/>
</dbReference>
<proteinExistence type="inferred from homology"/>
<dbReference type="InterPro" id="IPR013785">
    <property type="entry name" value="Aldolase_TIM"/>
</dbReference>
<evidence type="ECO:0000256" key="6">
    <source>
        <dbReference type="ARBA" id="ARBA00022605"/>
    </source>
</evidence>
<dbReference type="InterPro" id="IPR013709">
    <property type="entry name" value="2-isopropylmalate_synth_dimer"/>
</dbReference>
<reference evidence="12 13" key="1">
    <citation type="journal article" date="2018" name="Syst. Appl. Microbiol.">
        <title>Abditibacterium utsteinense sp. nov., the first cultivated member of candidate phylum FBP, isolated from ice-free Antarctic soil samples.</title>
        <authorList>
            <person name="Tahon G."/>
            <person name="Tytgat B."/>
            <person name="Lebbe L."/>
            <person name="Carlier A."/>
            <person name="Willems A."/>
        </authorList>
    </citation>
    <scope>NUCLEOTIDE SEQUENCE [LARGE SCALE GENOMIC DNA]</scope>
    <source>
        <strain evidence="12 13">LMG 29911</strain>
    </source>
</reference>
<dbReference type="EC" id="2.3.3.13" evidence="4 10"/>
<dbReference type="AlphaFoldDB" id="A0A2S8SUK7"/>
<feature type="binding site" evidence="10">
    <location>
        <position position="52"/>
    </location>
    <ligand>
        <name>Mg(2+)</name>
        <dbReference type="ChEBI" id="CHEBI:18420"/>
    </ligand>
</feature>
<gene>
    <name evidence="10" type="primary">leuA</name>
    <name evidence="12" type="ORF">B1R32_105163</name>
</gene>
<dbReference type="GO" id="GO:0003852">
    <property type="term" value="F:2-isopropylmalate synthase activity"/>
    <property type="evidence" value="ECO:0007669"/>
    <property type="project" value="UniProtKB-UniRule"/>
</dbReference>
<dbReference type="InterPro" id="IPR054692">
    <property type="entry name" value="LeuA-like_post-cat"/>
</dbReference>
<evidence type="ECO:0000256" key="4">
    <source>
        <dbReference type="ARBA" id="ARBA00012973"/>
    </source>
</evidence>
<dbReference type="PROSITE" id="PS00815">
    <property type="entry name" value="AIPM_HOMOCIT_SYNTH_1"/>
    <property type="match status" value="1"/>
</dbReference>
<dbReference type="NCBIfam" id="TIGR00970">
    <property type="entry name" value="leuA_yeast"/>
    <property type="match status" value="1"/>
</dbReference>
<dbReference type="RefSeq" id="WP_105483265.1">
    <property type="nucleotide sequence ID" value="NZ_NIGF01000005.1"/>
</dbReference>
<dbReference type="GO" id="GO:0003985">
    <property type="term" value="F:acetyl-CoA C-acetyltransferase activity"/>
    <property type="evidence" value="ECO:0007669"/>
    <property type="project" value="UniProtKB-UniRule"/>
</dbReference>
<dbReference type="InterPro" id="IPR000891">
    <property type="entry name" value="PYR_CT"/>
</dbReference>
<evidence type="ECO:0000256" key="9">
    <source>
        <dbReference type="ARBA" id="ARBA00023304"/>
    </source>
</evidence>
<comment type="function">
    <text evidence="10">Catalyzes the condensation of the acetyl group of acetyl-CoA with 3-methyl-2-oxobutanoate (2-ketoisovalerate) to form 3-carboxy-3-hydroxy-4-methylpentanoate (2-isopropylmalate).</text>
</comment>
<comment type="similarity">
    <text evidence="3 10">Belongs to the alpha-IPM synthase/homocitrate synthase family. LeuA type 2 subfamily.</text>
</comment>
<protein>
    <recommendedName>
        <fullName evidence="4 10">2-isopropylmalate synthase</fullName>
        <ecNumber evidence="4 10">2.3.3.13</ecNumber>
    </recommendedName>
    <alternativeName>
        <fullName evidence="10">Alpha-IPM synthase</fullName>
    </alternativeName>
    <alternativeName>
        <fullName evidence="10">Alpha-isopropylmalate synthase</fullName>
    </alternativeName>
</protein>
<comment type="caution">
    <text evidence="12">The sequence shown here is derived from an EMBL/GenBank/DDBJ whole genome shotgun (WGS) entry which is preliminary data.</text>
</comment>
<keyword evidence="13" id="KW-1185">Reference proteome</keyword>
<dbReference type="UniPathway" id="UPA00048">
    <property type="reaction ID" value="UER00070"/>
</dbReference>
<comment type="cofactor">
    <cofactor evidence="10">
        <name>Mg(2+)</name>
        <dbReference type="ChEBI" id="CHEBI:18420"/>
    </cofactor>
</comment>
<dbReference type="PANTHER" id="PTHR46911">
    <property type="match status" value="1"/>
</dbReference>
<dbReference type="SUPFAM" id="SSF51569">
    <property type="entry name" value="Aldolase"/>
    <property type="match status" value="1"/>
</dbReference>
<feature type="binding site" evidence="10">
    <location>
        <position position="258"/>
    </location>
    <ligand>
        <name>Mg(2+)</name>
        <dbReference type="ChEBI" id="CHEBI:18420"/>
    </ligand>
</feature>
<dbReference type="InterPro" id="IPR005668">
    <property type="entry name" value="IPM_Synthase"/>
</dbReference>
<dbReference type="EMBL" id="NIGF01000005">
    <property type="protein sequence ID" value="PQV64481.1"/>
    <property type="molecule type" value="Genomic_DNA"/>
</dbReference>
<keyword evidence="10" id="KW-0460">Magnesium</keyword>
<evidence type="ECO:0000256" key="3">
    <source>
        <dbReference type="ARBA" id="ARBA00009767"/>
    </source>
</evidence>
<dbReference type="OrthoDB" id="9803573at2"/>
<dbReference type="InParanoid" id="A0A2S8SUK7"/>
<feature type="binding site" evidence="10">
    <location>
        <position position="256"/>
    </location>
    <ligand>
        <name>Mg(2+)</name>
        <dbReference type="ChEBI" id="CHEBI:18420"/>
    </ligand>
</feature>
<dbReference type="GO" id="GO:0005737">
    <property type="term" value="C:cytoplasm"/>
    <property type="evidence" value="ECO:0007669"/>
    <property type="project" value="UniProtKB-SubCell"/>
</dbReference>
<sequence length="560" mass="62489">MSQSTKNEEKVGAQLPPQPKYRAFAPVHLPNRTWPDKTITRAPIWCSVDLRDGNQALAIPMSIDEKLEMFALLCEIGFKEIEIGFPSASQIEFDFCRRLIDENLIPGDVTVQVLVQAREELIRRSFEALRGAKRAVMHQYTPTNPVQRRVVFGNSKEQTLELAKRGAELIRQLANEYNQTEWVYEFTPETFVLTELEFSLEVCEAVSKIWNATPSQKIILNLPTTVESSTPNVHADQIEWFCRHLSNRENAIISLHTHNDRGTGVASTELALLAGAERVEGTLFGNGERTGNLDIVTVALNLFSQGVASNLDFSELPRIREIYERTTRMDVHARHPYAGDLTFTAFSGSHQDAINKGFAAQKPDSAWEVPYLPIDPKDIGRNYEAIIRYNSQSGKGGVAFLLEQNYGFDLPKGMRVEFGKIMNDYADKLGREIAAEEIYARFQSEYLELKTPFELVSFRSGEREEGVKIAARVRRAQEVLDLVGQGNGPIDAFVSALSNANVGDFTFKSYAEHSLGDGANSQAASYIAIERDGKTVWGAGVDSSIERASIKAVLCALNRS</sequence>
<dbReference type="PROSITE" id="PS50991">
    <property type="entry name" value="PYR_CT"/>
    <property type="match status" value="1"/>
</dbReference>
<keyword evidence="7 10" id="KW-0808">Transferase</keyword>
<evidence type="ECO:0000256" key="7">
    <source>
        <dbReference type="ARBA" id="ARBA00022679"/>
    </source>
</evidence>
<keyword evidence="6 10" id="KW-0028">Amino-acid biosynthesis</keyword>
<organism evidence="12 13">
    <name type="scientific">Abditibacterium utsteinense</name>
    <dbReference type="NCBI Taxonomy" id="1960156"/>
    <lineage>
        <taxon>Bacteria</taxon>
        <taxon>Pseudomonadati</taxon>
        <taxon>Abditibacteriota</taxon>
        <taxon>Abditibacteriia</taxon>
        <taxon>Abditibacteriales</taxon>
        <taxon>Abditibacteriaceae</taxon>
        <taxon>Abditibacterium</taxon>
    </lineage>
</organism>
<dbReference type="Gene3D" id="3.20.20.70">
    <property type="entry name" value="Aldolase class I"/>
    <property type="match status" value="1"/>
</dbReference>
<comment type="catalytic activity">
    <reaction evidence="1 10">
        <text>3-methyl-2-oxobutanoate + acetyl-CoA + H2O = (2S)-2-isopropylmalate + CoA + H(+)</text>
        <dbReference type="Rhea" id="RHEA:21524"/>
        <dbReference type="ChEBI" id="CHEBI:1178"/>
        <dbReference type="ChEBI" id="CHEBI:11851"/>
        <dbReference type="ChEBI" id="CHEBI:15377"/>
        <dbReference type="ChEBI" id="CHEBI:15378"/>
        <dbReference type="ChEBI" id="CHEBI:57287"/>
        <dbReference type="ChEBI" id="CHEBI:57288"/>
        <dbReference type="EC" id="2.3.3.13"/>
    </reaction>
</comment>
<evidence type="ECO:0000256" key="2">
    <source>
        <dbReference type="ARBA" id="ARBA00004689"/>
    </source>
</evidence>
<dbReference type="SMART" id="SM00917">
    <property type="entry name" value="LeuA_dimer"/>
    <property type="match status" value="1"/>
</dbReference>
<dbReference type="PROSITE" id="PS00816">
    <property type="entry name" value="AIPM_HOMOCIT_SYNTH_2"/>
    <property type="match status" value="1"/>
</dbReference>
<dbReference type="NCBIfam" id="NF002991">
    <property type="entry name" value="PRK03739.1"/>
    <property type="match status" value="1"/>
</dbReference>
<accession>A0A2S8SUK7</accession>
<dbReference type="InterPro" id="IPR036230">
    <property type="entry name" value="LeuA_allosteric_dom_sf"/>
</dbReference>
<evidence type="ECO:0000256" key="5">
    <source>
        <dbReference type="ARBA" id="ARBA00022430"/>
    </source>
</evidence>
<comment type="subunit">
    <text evidence="10">Homodimer.</text>
</comment>
<dbReference type="HAMAP" id="MF_00572">
    <property type="entry name" value="LeuA_type2"/>
    <property type="match status" value="1"/>
</dbReference>
<feature type="binding site" evidence="10">
    <location>
        <position position="292"/>
    </location>
    <ligand>
        <name>Mg(2+)</name>
        <dbReference type="ChEBI" id="CHEBI:18420"/>
    </ligand>
</feature>
<dbReference type="Pfam" id="PF22615">
    <property type="entry name" value="IPMS_D2"/>
    <property type="match status" value="1"/>
</dbReference>
<name>A0A2S8SUK7_9BACT</name>
<evidence type="ECO:0000256" key="8">
    <source>
        <dbReference type="ARBA" id="ARBA00022723"/>
    </source>
</evidence>
<dbReference type="Gene3D" id="3.30.160.270">
    <property type="match status" value="1"/>
</dbReference>